<keyword evidence="2" id="KW-1185">Reference proteome</keyword>
<evidence type="ECO:0000313" key="2">
    <source>
        <dbReference type="Proteomes" id="UP001642900"/>
    </source>
</evidence>
<name>A0A6G4W6Q6_9HYPH</name>
<dbReference type="AlphaFoldDB" id="A0A6G4W6Q6"/>
<gene>
    <name evidence="1" type="ORF">G6N73_04375</name>
</gene>
<protein>
    <submittedName>
        <fullName evidence="1">Uncharacterized protein</fullName>
    </submittedName>
</protein>
<proteinExistence type="predicted"/>
<organism evidence="1 2">
    <name type="scientific">Allomesorhizobium camelthorni</name>
    <dbReference type="NCBI Taxonomy" id="475069"/>
    <lineage>
        <taxon>Bacteria</taxon>
        <taxon>Pseudomonadati</taxon>
        <taxon>Pseudomonadota</taxon>
        <taxon>Alphaproteobacteria</taxon>
        <taxon>Hyphomicrobiales</taxon>
        <taxon>Phyllobacteriaceae</taxon>
        <taxon>Allomesorhizobium</taxon>
    </lineage>
</organism>
<reference evidence="1 2" key="1">
    <citation type="submission" date="2020-02" db="EMBL/GenBank/DDBJ databases">
        <title>Genome sequence of strain CCNWXJ40-4.</title>
        <authorList>
            <person name="Gao J."/>
            <person name="Sun J."/>
        </authorList>
    </citation>
    <scope>NUCLEOTIDE SEQUENCE [LARGE SCALE GENOMIC DNA]</scope>
    <source>
        <strain evidence="1 2">CCNWXJ 40-4</strain>
    </source>
</reference>
<comment type="caution">
    <text evidence="1">The sequence shown here is derived from an EMBL/GenBank/DDBJ whole genome shotgun (WGS) entry which is preliminary data.</text>
</comment>
<sequence length="236" mass="25522">MIVDWPIHALPPGDVAIATDYLNRPDQEATNGMARTIGQSGARFRVSLIDLPVYDAATVRTLRALLGLAEGRTNLIRFRLPDLYGIDGPFSQATADLHAQYPDGVPFSTGVLFSTGVGFKVADLKGTIGVAAALNARELYLGEAAPQELGGSYVSIQDFCYTVTGSWSEDNRIKISPVLRRAITAGTLIQYAPRFVGRMVTDSPGYEALKQGMFGLHTVEFVEDLTRARLPYAPNG</sequence>
<accession>A0A6G4W6Q6</accession>
<dbReference type="RefSeq" id="WP_165023900.1">
    <property type="nucleotide sequence ID" value="NZ_JAAKZF010000003.1"/>
</dbReference>
<evidence type="ECO:0000313" key="1">
    <source>
        <dbReference type="EMBL" id="NGO50422.1"/>
    </source>
</evidence>
<dbReference type="EMBL" id="JAAKZF010000003">
    <property type="protein sequence ID" value="NGO50422.1"/>
    <property type="molecule type" value="Genomic_DNA"/>
</dbReference>
<dbReference type="Proteomes" id="UP001642900">
    <property type="component" value="Unassembled WGS sequence"/>
</dbReference>